<keyword evidence="6" id="KW-0238">DNA-binding</keyword>
<evidence type="ECO:0000256" key="6">
    <source>
        <dbReference type="ARBA" id="ARBA00023125"/>
    </source>
</evidence>
<accession>A0A2A2MAH6</accession>
<dbReference type="SUPFAM" id="SSF52540">
    <property type="entry name" value="P-loop containing nucleoside triphosphate hydrolases"/>
    <property type="match status" value="1"/>
</dbReference>
<feature type="domain" description="Response regulatory" evidence="10">
    <location>
        <begin position="6"/>
        <end position="120"/>
    </location>
</feature>
<dbReference type="GO" id="GO:0005524">
    <property type="term" value="F:ATP binding"/>
    <property type="evidence" value="ECO:0007669"/>
    <property type="project" value="UniProtKB-KW"/>
</dbReference>
<dbReference type="SMART" id="SM00382">
    <property type="entry name" value="AAA"/>
    <property type="match status" value="1"/>
</dbReference>
<dbReference type="GO" id="GO:0000160">
    <property type="term" value="P:phosphorelay signal transduction system"/>
    <property type="evidence" value="ECO:0007669"/>
    <property type="project" value="UniProtKB-KW"/>
</dbReference>
<dbReference type="InterPro" id="IPR027417">
    <property type="entry name" value="P-loop_NTPase"/>
</dbReference>
<sequence length="464" mass="53228">MSQPCRILIVDDEKNVLRMLNTVFSQEGNQVFCADNGQDALAIFEQERPDVVLMDIRMPTMNGLEALQRMREKWLDTPIILMTAYAAVETAVEALRLGAFDYVIKPFELDELKLLINRALQLRNMKQEINILHRELSDSYHCDKILTNNPKMMELCRTIAKVAQSHANVLVTGESGTCKELIAKAIHYNSPRSKQPFIKVNCGALPESLLESELFGHEKGAFTGAQMQRQGLFERAHQGTLLLDEIGEMPLNLQVKLLRVLQEQEFERVGGSQTIKIDVRIVAATNRDLSDMIEQGEFRRDLYYRLNVMHLYSLPLRERPEDILLLARYFLQKFSAENNKDIIGFDVSAIRMLENYPWLGNVRELANAVEHAVIMSTGYMIFVDDLPIGFQQEMIQDTAVVENNPKMTELLDKPIKLKESLKQYEKEIIERVLAIYQGNRIDTAKALGISRRALMYKLQEYSIN</sequence>
<evidence type="ECO:0000256" key="5">
    <source>
        <dbReference type="ARBA" id="ARBA00023015"/>
    </source>
</evidence>
<dbReference type="SMART" id="SM00448">
    <property type="entry name" value="REC"/>
    <property type="match status" value="1"/>
</dbReference>
<dbReference type="SUPFAM" id="SSF46689">
    <property type="entry name" value="Homeodomain-like"/>
    <property type="match status" value="1"/>
</dbReference>
<dbReference type="InterPro" id="IPR003593">
    <property type="entry name" value="AAA+_ATPase"/>
</dbReference>
<dbReference type="Gene3D" id="3.40.50.2300">
    <property type="match status" value="1"/>
</dbReference>
<dbReference type="PROSITE" id="PS50110">
    <property type="entry name" value="RESPONSE_REGULATORY"/>
    <property type="match status" value="1"/>
</dbReference>
<keyword evidence="5" id="KW-0805">Transcription regulation</keyword>
<evidence type="ECO:0000256" key="3">
    <source>
        <dbReference type="ARBA" id="ARBA00022840"/>
    </source>
</evidence>
<dbReference type="PANTHER" id="PTHR32071">
    <property type="entry name" value="TRANSCRIPTIONAL REGULATORY PROTEIN"/>
    <property type="match status" value="1"/>
</dbReference>
<comment type="caution">
    <text evidence="11">The sequence shown here is derived from an EMBL/GenBank/DDBJ whole genome shotgun (WGS) entry which is preliminary data.</text>
</comment>
<dbReference type="InterPro" id="IPR002197">
    <property type="entry name" value="HTH_Fis"/>
</dbReference>
<dbReference type="InterPro" id="IPR011006">
    <property type="entry name" value="CheY-like_superfamily"/>
</dbReference>
<keyword evidence="2" id="KW-0547">Nucleotide-binding</keyword>
<organism evidence="11 12">
    <name type="scientific">Hafnia paralvei</name>
    <dbReference type="NCBI Taxonomy" id="546367"/>
    <lineage>
        <taxon>Bacteria</taxon>
        <taxon>Pseudomonadati</taxon>
        <taxon>Pseudomonadota</taxon>
        <taxon>Gammaproteobacteria</taxon>
        <taxon>Enterobacterales</taxon>
        <taxon>Hafniaceae</taxon>
        <taxon>Hafnia</taxon>
    </lineage>
</organism>
<evidence type="ECO:0000313" key="12">
    <source>
        <dbReference type="Proteomes" id="UP000218796"/>
    </source>
</evidence>
<dbReference type="InterPro" id="IPR058031">
    <property type="entry name" value="AAA_lid_NorR"/>
</dbReference>
<dbReference type="PANTHER" id="PTHR32071:SF117">
    <property type="entry name" value="PTS-DEPENDENT DIHYDROXYACETONE KINASE OPERON REGULATORY PROTEIN-RELATED"/>
    <property type="match status" value="1"/>
</dbReference>
<keyword evidence="1 8" id="KW-0597">Phosphoprotein</keyword>
<dbReference type="OrthoDB" id="9804019at2"/>
<evidence type="ECO:0000256" key="1">
    <source>
        <dbReference type="ARBA" id="ARBA00022553"/>
    </source>
</evidence>
<name>A0A2A2MAH6_9GAMM</name>
<dbReference type="CDD" id="cd00009">
    <property type="entry name" value="AAA"/>
    <property type="match status" value="1"/>
</dbReference>
<evidence type="ECO:0000256" key="4">
    <source>
        <dbReference type="ARBA" id="ARBA00023012"/>
    </source>
</evidence>
<reference evidence="11 12" key="1">
    <citation type="submission" date="2017-08" db="EMBL/GenBank/DDBJ databases">
        <title>Draft Genome Sequence of Hafnia alvei CITHA-6 Isolated from Raw Bovine Milk.</title>
        <authorList>
            <person name="Culligan E.P."/>
            <person name="Mcsweeney A."/>
            <person name="O'Doherty C."/>
            <person name="Gleeson E."/>
            <person name="O'Riordan D."/>
            <person name="Sleator R.D."/>
        </authorList>
    </citation>
    <scope>NUCLEOTIDE SEQUENCE [LARGE SCALE GENOMIC DNA]</scope>
    <source>
        <strain evidence="11 12">CITHA-6</strain>
    </source>
</reference>
<keyword evidence="4" id="KW-0902">Two-component regulatory system</keyword>
<evidence type="ECO:0000256" key="8">
    <source>
        <dbReference type="PROSITE-ProRule" id="PRU00169"/>
    </source>
</evidence>
<dbReference type="FunFam" id="3.40.50.2300:FF:000018">
    <property type="entry name" value="DNA-binding transcriptional regulator NtrC"/>
    <property type="match status" value="1"/>
</dbReference>
<dbReference type="PRINTS" id="PR01590">
    <property type="entry name" value="HTHFIS"/>
</dbReference>
<dbReference type="InterPro" id="IPR009057">
    <property type="entry name" value="Homeodomain-like_sf"/>
</dbReference>
<dbReference type="Pfam" id="PF00072">
    <property type="entry name" value="Response_reg"/>
    <property type="match status" value="1"/>
</dbReference>
<proteinExistence type="predicted"/>
<evidence type="ECO:0000259" key="10">
    <source>
        <dbReference type="PROSITE" id="PS50110"/>
    </source>
</evidence>
<dbReference type="GO" id="GO:0006355">
    <property type="term" value="P:regulation of DNA-templated transcription"/>
    <property type="evidence" value="ECO:0007669"/>
    <property type="project" value="InterPro"/>
</dbReference>
<feature type="domain" description="Sigma-54 factor interaction" evidence="9">
    <location>
        <begin position="145"/>
        <end position="374"/>
    </location>
</feature>
<keyword evidence="3" id="KW-0067">ATP-binding</keyword>
<evidence type="ECO:0000259" key="9">
    <source>
        <dbReference type="PROSITE" id="PS50045"/>
    </source>
</evidence>
<protein>
    <submittedName>
        <fullName evidence="11">Two-component system response regulator</fullName>
    </submittedName>
</protein>
<dbReference type="Proteomes" id="UP000218796">
    <property type="component" value="Unassembled WGS sequence"/>
</dbReference>
<dbReference type="SUPFAM" id="SSF52172">
    <property type="entry name" value="CheY-like"/>
    <property type="match status" value="1"/>
</dbReference>
<dbReference type="InterPro" id="IPR002078">
    <property type="entry name" value="Sigma_54_int"/>
</dbReference>
<dbReference type="Pfam" id="PF02954">
    <property type="entry name" value="HTH_8"/>
    <property type="match status" value="1"/>
</dbReference>
<dbReference type="EMBL" id="NQMS01000006">
    <property type="protein sequence ID" value="PAV95681.1"/>
    <property type="molecule type" value="Genomic_DNA"/>
</dbReference>
<dbReference type="FunFam" id="3.40.50.300:FF:000006">
    <property type="entry name" value="DNA-binding transcriptional regulator NtrC"/>
    <property type="match status" value="1"/>
</dbReference>
<dbReference type="Pfam" id="PF00158">
    <property type="entry name" value="Sigma54_activat"/>
    <property type="match status" value="1"/>
</dbReference>
<dbReference type="NCBIfam" id="NF008469">
    <property type="entry name" value="PRK11361.1"/>
    <property type="match status" value="1"/>
</dbReference>
<keyword evidence="12" id="KW-1185">Reference proteome</keyword>
<dbReference type="GO" id="GO:0043565">
    <property type="term" value="F:sequence-specific DNA binding"/>
    <property type="evidence" value="ECO:0007669"/>
    <property type="project" value="InterPro"/>
</dbReference>
<dbReference type="InterPro" id="IPR001789">
    <property type="entry name" value="Sig_transdc_resp-reg_receiver"/>
</dbReference>
<dbReference type="RefSeq" id="WP_095661638.1">
    <property type="nucleotide sequence ID" value="NZ_NQMS01000006.1"/>
</dbReference>
<dbReference type="Gene3D" id="1.10.10.60">
    <property type="entry name" value="Homeodomain-like"/>
    <property type="match status" value="1"/>
</dbReference>
<gene>
    <name evidence="11" type="ORF">CJD50_14685</name>
</gene>
<dbReference type="Gene3D" id="3.40.50.300">
    <property type="entry name" value="P-loop containing nucleotide triphosphate hydrolases"/>
    <property type="match status" value="1"/>
</dbReference>
<dbReference type="Pfam" id="PF25601">
    <property type="entry name" value="AAA_lid_14"/>
    <property type="match status" value="1"/>
</dbReference>
<dbReference type="PROSITE" id="PS50045">
    <property type="entry name" value="SIGMA54_INTERACT_4"/>
    <property type="match status" value="1"/>
</dbReference>
<dbReference type="Gene3D" id="1.10.8.60">
    <property type="match status" value="1"/>
</dbReference>
<keyword evidence="7" id="KW-0804">Transcription</keyword>
<evidence type="ECO:0000256" key="7">
    <source>
        <dbReference type="ARBA" id="ARBA00023163"/>
    </source>
</evidence>
<dbReference type="AlphaFoldDB" id="A0A2A2MAH6"/>
<evidence type="ECO:0000313" key="11">
    <source>
        <dbReference type="EMBL" id="PAV95681.1"/>
    </source>
</evidence>
<feature type="modified residue" description="4-aspartylphosphate" evidence="8">
    <location>
        <position position="55"/>
    </location>
</feature>
<evidence type="ECO:0000256" key="2">
    <source>
        <dbReference type="ARBA" id="ARBA00022741"/>
    </source>
</evidence>